<evidence type="ECO:0000313" key="1">
    <source>
        <dbReference type="EMBL" id="MDF3288725.1"/>
    </source>
</evidence>
<protein>
    <submittedName>
        <fullName evidence="1">Uncharacterized protein</fullName>
    </submittedName>
</protein>
<accession>A0ABT5ZFY0</accession>
<dbReference type="Proteomes" id="UP001216579">
    <property type="component" value="Unassembled WGS sequence"/>
</dbReference>
<sequence>MDVEKGVDLVEFICPKCGHQWERQYDVRHCETPSGEVREYFQIGGFWVLPPYTPAGAPQCVKCGWRVVGRWLGRR</sequence>
<gene>
    <name evidence="1" type="ORF">P3G67_05665</name>
</gene>
<comment type="caution">
    <text evidence="1">The sequence shown here is derived from an EMBL/GenBank/DDBJ whole genome shotgun (WGS) entry which is preliminary data.</text>
</comment>
<dbReference type="EMBL" id="JARJBC010000003">
    <property type="protein sequence ID" value="MDF3288725.1"/>
    <property type="molecule type" value="Genomic_DNA"/>
</dbReference>
<reference evidence="1 2" key="1">
    <citation type="submission" date="2023-03" db="EMBL/GenBank/DDBJ databases">
        <title>Draft genome sequence of Streptomyces sp. RB6PN23 isolated from peat swamp forest in Thailand.</title>
        <authorList>
            <person name="Klaysubun C."/>
            <person name="Duangmal K."/>
        </authorList>
    </citation>
    <scope>NUCLEOTIDE SEQUENCE [LARGE SCALE GENOMIC DNA]</scope>
    <source>
        <strain evidence="1 2">RB6PN23</strain>
    </source>
</reference>
<evidence type="ECO:0000313" key="2">
    <source>
        <dbReference type="Proteomes" id="UP001216579"/>
    </source>
</evidence>
<keyword evidence="2" id="KW-1185">Reference proteome</keyword>
<dbReference type="RefSeq" id="WP_269854740.1">
    <property type="nucleotide sequence ID" value="NZ_JARJBC010000003.1"/>
</dbReference>
<organism evidence="1 2">
    <name type="scientific">Streptomyces silvisoli</name>
    <dbReference type="NCBI Taxonomy" id="3034235"/>
    <lineage>
        <taxon>Bacteria</taxon>
        <taxon>Bacillati</taxon>
        <taxon>Actinomycetota</taxon>
        <taxon>Actinomycetes</taxon>
        <taxon>Kitasatosporales</taxon>
        <taxon>Streptomycetaceae</taxon>
        <taxon>Streptomyces</taxon>
    </lineage>
</organism>
<name>A0ABT5ZFY0_9ACTN</name>
<proteinExistence type="predicted"/>